<dbReference type="PANTHER" id="PTHR11560">
    <property type="entry name" value="39S RIBOSOMAL PROTEIN L10, MITOCHONDRIAL"/>
    <property type="match status" value="1"/>
</dbReference>
<comment type="function">
    <text evidence="5">Forms part of the ribosomal stalk, playing a central role in the interaction of the ribosome with GTP-bound translation factors.</text>
</comment>
<dbReference type="GO" id="GO:0003735">
    <property type="term" value="F:structural constituent of ribosome"/>
    <property type="evidence" value="ECO:0007669"/>
    <property type="project" value="InterPro"/>
</dbReference>
<name>A0A1M6H3I2_9FIRM</name>
<keyword evidence="3 5" id="KW-0687">Ribonucleoprotein</keyword>
<keyword evidence="5" id="KW-0694">RNA-binding</keyword>
<evidence type="ECO:0000256" key="2">
    <source>
        <dbReference type="ARBA" id="ARBA00022980"/>
    </source>
</evidence>
<dbReference type="RefSeq" id="WP_149678889.1">
    <property type="nucleotide sequence ID" value="NZ_DAONMB010000036.1"/>
</dbReference>
<dbReference type="InterPro" id="IPR022973">
    <property type="entry name" value="Ribosomal_uL10_bac"/>
</dbReference>
<dbReference type="NCBIfam" id="NF000955">
    <property type="entry name" value="PRK00099.1-1"/>
    <property type="match status" value="1"/>
</dbReference>
<gene>
    <name evidence="5" type="primary">rplJ</name>
    <name evidence="6" type="ORF">SAMN05444373_10297</name>
</gene>
<evidence type="ECO:0000256" key="5">
    <source>
        <dbReference type="HAMAP-Rule" id="MF_00362"/>
    </source>
</evidence>
<keyword evidence="7" id="KW-1185">Reference proteome</keyword>
<evidence type="ECO:0000313" key="7">
    <source>
        <dbReference type="Proteomes" id="UP000324781"/>
    </source>
</evidence>
<dbReference type="GO" id="GO:0006412">
    <property type="term" value="P:translation"/>
    <property type="evidence" value="ECO:0007669"/>
    <property type="project" value="UniProtKB-UniRule"/>
</dbReference>
<dbReference type="Proteomes" id="UP000324781">
    <property type="component" value="Unassembled WGS sequence"/>
</dbReference>
<dbReference type="Gene3D" id="6.10.250.290">
    <property type="match status" value="1"/>
</dbReference>
<dbReference type="InterPro" id="IPR047865">
    <property type="entry name" value="Ribosomal_uL10_bac_type"/>
</dbReference>
<evidence type="ECO:0000256" key="4">
    <source>
        <dbReference type="ARBA" id="ARBA00035202"/>
    </source>
</evidence>
<dbReference type="OrthoDB" id="9808307at2"/>
<reference evidence="6 7" key="1">
    <citation type="submission" date="2016-11" db="EMBL/GenBank/DDBJ databases">
        <authorList>
            <person name="Varghese N."/>
            <person name="Submissions S."/>
        </authorList>
    </citation>
    <scope>NUCLEOTIDE SEQUENCE [LARGE SCALE GENOMIC DNA]</scope>
    <source>
        <strain evidence="6 7">DSM 19027</strain>
    </source>
</reference>
<dbReference type="GO" id="GO:0015934">
    <property type="term" value="C:large ribosomal subunit"/>
    <property type="evidence" value="ECO:0007669"/>
    <property type="project" value="InterPro"/>
</dbReference>
<accession>A0A1M6H3I2</accession>
<keyword evidence="5" id="KW-0699">rRNA-binding</keyword>
<dbReference type="HAMAP" id="MF_00362">
    <property type="entry name" value="Ribosomal_uL10"/>
    <property type="match status" value="1"/>
</dbReference>
<dbReference type="SUPFAM" id="SSF160369">
    <property type="entry name" value="Ribosomal protein L10-like"/>
    <property type="match status" value="1"/>
</dbReference>
<evidence type="ECO:0000256" key="1">
    <source>
        <dbReference type="ARBA" id="ARBA00008889"/>
    </source>
</evidence>
<dbReference type="Gene3D" id="3.30.70.1730">
    <property type="match status" value="1"/>
</dbReference>
<evidence type="ECO:0000256" key="3">
    <source>
        <dbReference type="ARBA" id="ARBA00023274"/>
    </source>
</evidence>
<dbReference type="EMBL" id="FQZP01000029">
    <property type="protein sequence ID" value="SHJ16646.1"/>
    <property type="molecule type" value="Genomic_DNA"/>
</dbReference>
<evidence type="ECO:0000313" key="6">
    <source>
        <dbReference type="EMBL" id="SHJ16646.1"/>
    </source>
</evidence>
<proteinExistence type="inferred from homology"/>
<dbReference type="CDD" id="cd05797">
    <property type="entry name" value="Ribosomal_L10"/>
    <property type="match status" value="1"/>
</dbReference>
<dbReference type="Pfam" id="PF00466">
    <property type="entry name" value="Ribosomal_L10"/>
    <property type="match status" value="1"/>
</dbReference>
<dbReference type="PROSITE" id="PS01109">
    <property type="entry name" value="RIBOSOMAL_L10"/>
    <property type="match status" value="1"/>
</dbReference>
<dbReference type="AlphaFoldDB" id="A0A1M6H3I2"/>
<dbReference type="InterPro" id="IPR043141">
    <property type="entry name" value="Ribosomal_uL10-like_sf"/>
</dbReference>
<dbReference type="InterPro" id="IPR002363">
    <property type="entry name" value="Ribosomal_uL10_CS_bac"/>
</dbReference>
<organism evidence="6 7">
    <name type="scientific">Thermoclostridium caenicola</name>
    <dbReference type="NCBI Taxonomy" id="659425"/>
    <lineage>
        <taxon>Bacteria</taxon>
        <taxon>Bacillati</taxon>
        <taxon>Bacillota</taxon>
        <taxon>Clostridia</taxon>
        <taxon>Eubacteriales</taxon>
        <taxon>Oscillospiraceae</taxon>
        <taxon>Thermoclostridium</taxon>
    </lineage>
</organism>
<comment type="subunit">
    <text evidence="5">Part of the ribosomal stalk of the 50S ribosomal subunit. The N-terminus interacts with L11 and the large rRNA to form the base of the stalk. The C-terminus forms an elongated spine to which L12 dimers bind in a sequential fashion forming a multimeric L10(L12)X complex.</text>
</comment>
<protein>
    <recommendedName>
        <fullName evidence="4 5">Large ribosomal subunit protein uL10</fullName>
    </recommendedName>
</protein>
<comment type="similarity">
    <text evidence="1 5">Belongs to the universal ribosomal protein uL10 family.</text>
</comment>
<dbReference type="InterPro" id="IPR001790">
    <property type="entry name" value="Ribosomal_uL10"/>
</dbReference>
<sequence>MPSEKILQQKKAEVEKLNGKIVNAQSFVLADYRGLTVEQDTKLRKAMREAGIEYRVYKNSIISFAVKDTPYSELTKYLEGPTAIAISENDPVAPSKLLVQFAKDYEKLEIKAGMVEGKVIDLAGVEELAKTPSREELLGRLIGSLQSSLYGLAIALNAIAEKQEQAQEA</sequence>
<keyword evidence="2 5" id="KW-0689">Ribosomal protein</keyword>
<dbReference type="GO" id="GO:0070180">
    <property type="term" value="F:large ribosomal subunit rRNA binding"/>
    <property type="evidence" value="ECO:0007669"/>
    <property type="project" value="UniProtKB-UniRule"/>
</dbReference>